<feature type="domain" description="HTH araC/xylS-type" evidence="4">
    <location>
        <begin position="136"/>
        <end position="234"/>
    </location>
</feature>
<evidence type="ECO:0000259" key="4">
    <source>
        <dbReference type="PROSITE" id="PS01124"/>
    </source>
</evidence>
<dbReference type="Pfam" id="PF12833">
    <property type="entry name" value="HTH_18"/>
    <property type="match status" value="1"/>
</dbReference>
<dbReference type="PANTHER" id="PTHR43280">
    <property type="entry name" value="ARAC-FAMILY TRANSCRIPTIONAL REGULATOR"/>
    <property type="match status" value="1"/>
</dbReference>
<organism evidence="5 6">
    <name type="scientific">Thermocoleostomius sinensis A174</name>
    <dbReference type="NCBI Taxonomy" id="2016057"/>
    <lineage>
        <taxon>Bacteria</taxon>
        <taxon>Bacillati</taxon>
        <taxon>Cyanobacteriota</taxon>
        <taxon>Cyanophyceae</taxon>
        <taxon>Oculatellales</taxon>
        <taxon>Oculatellaceae</taxon>
        <taxon>Thermocoleostomius</taxon>
    </lineage>
</organism>
<reference evidence="5" key="1">
    <citation type="submission" date="2022-12" db="EMBL/GenBank/DDBJ databases">
        <title>Polyphasic identification of a Novel Hot-Spring Cyanobacterium Ocullathermofonsia sinensis gen nov. sp. nov. and Genomic Insights on its Adaptations to the Thermal Habitat.</title>
        <authorList>
            <person name="Daroch M."/>
            <person name="Tang J."/>
            <person name="Jiang Y."/>
        </authorList>
    </citation>
    <scope>NUCLEOTIDE SEQUENCE</scope>
    <source>
        <strain evidence="5">PKUAC-SCTA174</strain>
    </source>
</reference>
<dbReference type="Gene3D" id="1.10.10.60">
    <property type="entry name" value="Homeodomain-like"/>
    <property type="match status" value="2"/>
</dbReference>
<dbReference type="AlphaFoldDB" id="A0A9E8ZFY8"/>
<evidence type="ECO:0000313" key="5">
    <source>
        <dbReference type="EMBL" id="WAL61124.1"/>
    </source>
</evidence>
<dbReference type="SUPFAM" id="SSF51215">
    <property type="entry name" value="Regulatory protein AraC"/>
    <property type="match status" value="1"/>
</dbReference>
<protein>
    <submittedName>
        <fullName evidence="5">AraC family transcriptional regulator</fullName>
    </submittedName>
</protein>
<dbReference type="EMBL" id="CP113797">
    <property type="protein sequence ID" value="WAL61124.1"/>
    <property type="molecule type" value="Genomic_DNA"/>
</dbReference>
<keyword evidence="1" id="KW-0805">Transcription regulation</keyword>
<proteinExistence type="predicted"/>
<name>A0A9E8ZFY8_9CYAN</name>
<dbReference type="SMART" id="SM00342">
    <property type="entry name" value="HTH_ARAC"/>
    <property type="match status" value="1"/>
</dbReference>
<evidence type="ECO:0000256" key="1">
    <source>
        <dbReference type="ARBA" id="ARBA00023015"/>
    </source>
</evidence>
<sequence length="247" mass="29087">MDALETIIGECRTYSDRVDTHDHAYAQLLLPLYGSLFIQTEFQEFELQSSHVFFLLPHCQHTFYAKDCNQFLVLDIPKSSIFNLRCIQQNTSIKTILDDRWQALRQLLLAEINQSQYSLTDLFRYAERLLQLKPQSRSIQYLQENYHQSITLPELAKLEGYNTTYYCEWFKFTTGSTVKQYIQTLRFERAKHLLQATDWSVTQIAHAIGYEHPASLTRLFRQFSAFTPQAYRQHSRNSATCFQNLAK</sequence>
<accession>A0A9E8ZFY8</accession>
<dbReference type="SUPFAM" id="SSF46689">
    <property type="entry name" value="Homeodomain-like"/>
    <property type="match status" value="2"/>
</dbReference>
<keyword evidence="2" id="KW-0238">DNA-binding</keyword>
<dbReference type="InterPro" id="IPR037923">
    <property type="entry name" value="HTH-like"/>
</dbReference>
<dbReference type="GO" id="GO:0043565">
    <property type="term" value="F:sequence-specific DNA binding"/>
    <property type="evidence" value="ECO:0007669"/>
    <property type="project" value="InterPro"/>
</dbReference>
<dbReference type="InterPro" id="IPR018060">
    <property type="entry name" value="HTH_AraC"/>
</dbReference>
<evidence type="ECO:0000256" key="2">
    <source>
        <dbReference type="ARBA" id="ARBA00023125"/>
    </source>
</evidence>
<keyword evidence="6" id="KW-1185">Reference proteome</keyword>
<dbReference type="PROSITE" id="PS01124">
    <property type="entry name" value="HTH_ARAC_FAMILY_2"/>
    <property type="match status" value="1"/>
</dbReference>
<evidence type="ECO:0000313" key="6">
    <source>
        <dbReference type="Proteomes" id="UP001163152"/>
    </source>
</evidence>
<dbReference type="RefSeq" id="WP_268611077.1">
    <property type="nucleotide sequence ID" value="NZ_CP113797.1"/>
</dbReference>
<dbReference type="GO" id="GO:0003700">
    <property type="term" value="F:DNA-binding transcription factor activity"/>
    <property type="evidence" value="ECO:0007669"/>
    <property type="project" value="InterPro"/>
</dbReference>
<dbReference type="KEGG" id="tsin:OXH18_03745"/>
<keyword evidence="3" id="KW-0804">Transcription</keyword>
<gene>
    <name evidence="5" type="ORF">OXH18_03745</name>
</gene>
<dbReference type="PANTHER" id="PTHR43280:SF26">
    <property type="entry name" value="ARAC-FAMILY TRANSCRIPTIONAL REGULATOR"/>
    <property type="match status" value="1"/>
</dbReference>
<evidence type="ECO:0000256" key="3">
    <source>
        <dbReference type="ARBA" id="ARBA00023163"/>
    </source>
</evidence>
<dbReference type="InterPro" id="IPR009057">
    <property type="entry name" value="Homeodomain-like_sf"/>
</dbReference>
<dbReference type="Proteomes" id="UP001163152">
    <property type="component" value="Chromosome"/>
</dbReference>